<protein>
    <submittedName>
        <fullName evidence="3">Translation initiation factor IF-2</fullName>
    </submittedName>
</protein>
<dbReference type="Gene3D" id="3.30.56.50">
    <property type="entry name" value="Putative DNA-binding domain, N-terminal subdomain of bacterial translation initiation factor IF2"/>
    <property type="match status" value="1"/>
</dbReference>
<evidence type="ECO:0000313" key="3">
    <source>
        <dbReference type="EMBL" id="EQD32811.1"/>
    </source>
</evidence>
<dbReference type="SUPFAM" id="SSF46955">
    <property type="entry name" value="Putative DNA-binding domain"/>
    <property type="match status" value="1"/>
</dbReference>
<evidence type="ECO:0000259" key="1">
    <source>
        <dbReference type="Pfam" id="PF04760"/>
    </source>
</evidence>
<dbReference type="InterPro" id="IPR013575">
    <property type="entry name" value="IF2_assoc_dom_bac"/>
</dbReference>
<keyword evidence="3" id="KW-0396">Initiation factor</keyword>
<dbReference type="GO" id="GO:0003743">
    <property type="term" value="F:translation initiation factor activity"/>
    <property type="evidence" value="ECO:0007669"/>
    <property type="project" value="UniProtKB-KW"/>
</dbReference>
<dbReference type="EMBL" id="AUZX01014203">
    <property type="protein sequence ID" value="EQD32811.1"/>
    <property type="molecule type" value="Genomic_DNA"/>
</dbReference>
<dbReference type="Pfam" id="PF08364">
    <property type="entry name" value="IF2_assoc"/>
    <property type="match status" value="1"/>
</dbReference>
<sequence length="83" mass="9174">MTDQTVREFAESVRTPVDRLITQFREAGIALAGPDVVVTEDQKMLLLNFLRHHEADDDAAPSRITLKRRSVSALKVAGAQGRS</sequence>
<accession>T0YC20</accession>
<keyword evidence="3" id="KW-0648">Protein biosynthesis</keyword>
<dbReference type="InterPro" id="IPR006847">
    <property type="entry name" value="IF2_N"/>
</dbReference>
<organism evidence="3">
    <name type="scientific">mine drainage metagenome</name>
    <dbReference type="NCBI Taxonomy" id="410659"/>
    <lineage>
        <taxon>unclassified sequences</taxon>
        <taxon>metagenomes</taxon>
        <taxon>ecological metagenomes</taxon>
    </lineage>
</organism>
<name>T0YC20_9ZZZZ</name>
<comment type="caution">
    <text evidence="3">The sequence shown here is derived from an EMBL/GenBank/DDBJ whole genome shotgun (WGS) entry which is preliminary data.</text>
</comment>
<gene>
    <name evidence="3" type="ORF">B1A_19252</name>
</gene>
<feature type="domain" description="Translation initiation factor IF-2 N-terminal" evidence="1">
    <location>
        <begin position="3"/>
        <end position="47"/>
    </location>
</feature>
<reference evidence="3" key="1">
    <citation type="submission" date="2013-08" db="EMBL/GenBank/DDBJ databases">
        <authorList>
            <person name="Mendez C."/>
            <person name="Richter M."/>
            <person name="Ferrer M."/>
            <person name="Sanchez J."/>
        </authorList>
    </citation>
    <scope>NUCLEOTIDE SEQUENCE</scope>
</reference>
<proteinExistence type="predicted"/>
<feature type="domain" description="Initiation factor 2 associated" evidence="2">
    <location>
        <begin position="61"/>
        <end position="83"/>
    </location>
</feature>
<dbReference type="Pfam" id="PF04760">
    <property type="entry name" value="IF2_N"/>
    <property type="match status" value="1"/>
</dbReference>
<reference evidence="3" key="2">
    <citation type="journal article" date="2014" name="ISME J.">
        <title>Microbial stratification in low pH oxic and suboxic macroscopic growths along an acid mine drainage.</title>
        <authorList>
            <person name="Mendez-Garcia C."/>
            <person name="Mesa V."/>
            <person name="Sprenger R.R."/>
            <person name="Richter M."/>
            <person name="Diez M.S."/>
            <person name="Solano J."/>
            <person name="Bargiela R."/>
            <person name="Golyshina O.V."/>
            <person name="Manteca A."/>
            <person name="Ramos J.L."/>
            <person name="Gallego J.R."/>
            <person name="Llorente I."/>
            <person name="Martins Dos Santos V.A."/>
            <person name="Jensen O.N."/>
            <person name="Pelaez A.I."/>
            <person name="Sanchez J."/>
            <person name="Ferrer M."/>
        </authorList>
    </citation>
    <scope>NUCLEOTIDE SEQUENCE</scope>
</reference>
<evidence type="ECO:0000259" key="2">
    <source>
        <dbReference type="Pfam" id="PF08364"/>
    </source>
</evidence>
<dbReference type="InterPro" id="IPR009061">
    <property type="entry name" value="DNA-bd_dom_put_sf"/>
</dbReference>
<feature type="non-terminal residue" evidence="3">
    <location>
        <position position="83"/>
    </location>
</feature>
<dbReference type="AlphaFoldDB" id="T0YC20"/>